<evidence type="ECO:0000313" key="1">
    <source>
        <dbReference type="EMBL" id="SDM79643.1"/>
    </source>
</evidence>
<gene>
    <name evidence="1" type="ORF">SAMN05444921_113145</name>
</gene>
<reference evidence="2" key="1">
    <citation type="submission" date="2016-10" db="EMBL/GenBank/DDBJ databases">
        <authorList>
            <person name="Varghese N."/>
            <person name="Submissions S."/>
        </authorList>
    </citation>
    <scope>NUCLEOTIDE SEQUENCE [LARGE SCALE GENOMIC DNA]</scope>
    <source>
        <strain evidence="2">CGMCC 4.7042</strain>
    </source>
</reference>
<accession>A0A1G9W5R6</accession>
<dbReference type="Pfam" id="PF20199">
    <property type="entry name" value="RepSA"/>
    <property type="match status" value="1"/>
</dbReference>
<dbReference type="AlphaFoldDB" id="A0A1G9W5R6"/>
<keyword evidence="2" id="KW-1185">Reference proteome</keyword>
<dbReference type="EMBL" id="FNHI01000013">
    <property type="protein sequence ID" value="SDM79643.1"/>
    <property type="molecule type" value="Genomic_DNA"/>
</dbReference>
<dbReference type="STRING" id="1196353.SAMN05444921_113145"/>
<dbReference type="InterPro" id="IPR046828">
    <property type="entry name" value="RepSA"/>
</dbReference>
<organism evidence="1 2">
    <name type="scientific">Streptomyces wuyuanensis</name>
    <dbReference type="NCBI Taxonomy" id="1196353"/>
    <lineage>
        <taxon>Bacteria</taxon>
        <taxon>Bacillati</taxon>
        <taxon>Actinomycetota</taxon>
        <taxon>Actinomycetes</taxon>
        <taxon>Kitasatosporales</taxon>
        <taxon>Streptomycetaceae</taxon>
        <taxon>Streptomyces</taxon>
    </lineage>
</organism>
<name>A0A1G9W5R6_9ACTN</name>
<proteinExistence type="predicted"/>
<evidence type="ECO:0000313" key="2">
    <source>
        <dbReference type="Proteomes" id="UP000199063"/>
    </source>
</evidence>
<dbReference type="Proteomes" id="UP000199063">
    <property type="component" value="Unassembled WGS sequence"/>
</dbReference>
<sequence>MLWNTHAPALSACFVLHLRRTVAAVPGVPQRLLLRSVRVSYAKVAAYQQHGLIHFRATIRLDGPAGSYTHHPSGPHPNS</sequence>
<protein>
    <submittedName>
        <fullName evidence="1">Uncharacterized protein</fullName>
    </submittedName>
</protein>